<keyword evidence="11 12" id="KW-0472">Membrane</keyword>
<keyword evidence="4 12" id="KW-0813">Transport</keyword>
<evidence type="ECO:0000256" key="7">
    <source>
        <dbReference type="ARBA" id="ARBA00022692"/>
    </source>
</evidence>
<keyword evidence="9 12" id="KW-1133">Transmembrane helix</keyword>
<dbReference type="PANTHER" id="PTHR10791">
    <property type="entry name" value="RAG1-ACTIVATING PROTEIN 1"/>
    <property type="match status" value="1"/>
</dbReference>
<evidence type="ECO:0000313" key="13">
    <source>
        <dbReference type="EMBL" id="CAG6479427.1"/>
    </source>
</evidence>
<dbReference type="EMBL" id="HBUE01085260">
    <property type="protein sequence ID" value="CAG6479421.1"/>
    <property type="molecule type" value="Transcribed_RNA"/>
</dbReference>
<dbReference type="GO" id="GO:0000139">
    <property type="term" value="C:Golgi membrane"/>
    <property type="evidence" value="ECO:0007669"/>
    <property type="project" value="UniProtKB-SubCell"/>
</dbReference>
<evidence type="ECO:0000256" key="12">
    <source>
        <dbReference type="RuleBase" id="RU910715"/>
    </source>
</evidence>
<evidence type="ECO:0000256" key="2">
    <source>
        <dbReference type="ARBA" id="ARBA00004653"/>
    </source>
</evidence>
<name>A0A8D8FNL7_CULPI</name>
<dbReference type="EMBL" id="HBUE01284123">
    <property type="protein sequence ID" value="CAG6570536.1"/>
    <property type="molecule type" value="Transcribed_RNA"/>
</dbReference>
<feature type="transmembrane region" description="Helical" evidence="12">
    <location>
        <begin position="107"/>
        <end position="124"/>
    </location>
</feature>
<comment type="subcellular location">
    <subcellularLocation>
        <location evidence="1 12">Cell membrane</location>
        <topology evidence="1 12">Multi-pass membrane protein</topology>
    </subcellularLocation>
    <subcellularLocation>
        <location evidence="2">Golgi apparatus membrane</location>
        <topology evidence="2">Multi-pass membrane protein</topology>
    </subcellularLocation>
</comment>
<evidence type="ECO:0000256" key="1">
    <source>
        <dbReference type="ARBA" id="ARBA00004651"/>
    </source>
</evidence>
<feature type="transmembrane region" description="Helical" evidence="12">
    <location>
        <begin position="165"/>
        <end position="186"/>
    </location>
</feature>
<evidence type="ECO:0000256" key="10">
    <source>
        <dbReference type="ARBA" id="ARBA00023034"/>
    </source>
</evidence>
<dbReference type="Pfam" id="PF03083">
    <property type="entry name" value="MtN3_slv"/>
    <property type="match status" value="2"/>
</dbReference>
<dbReference type="EMBL" id="HBUE01178549">
    <property type="protein sequence ID" value="CAG6518988.1"/>
    <property type="molecule type" value="Transcribed_RNA"/>
</dbReference>
<keyword evidence="6 12" id="KW-0762">Sugar transport</keyword>
<evidence type="ECO:0000256" key="11">
    <source>
        <dbReference type="ARBA" id="ARBA00023136"/>
    </source>
</evidence>
<proteinExistence type="inferred from homology"/>
<organism evidence="13">
    <name type="scientific">Culex pipiens</name>
    <name type="common">House mosquito</name>
    <dbReference type="NCBI Taxonomy" id="7175"/>
    <lineage>
        <taxon>Eukaryota</taxon>
        <taxon>Metazoa</taxon>
        <taxon>Ecdysozoa</taxon>
        <taxon>Arthropoda</taxon>
        <taxon>Hexapoda</taxon>
        <taxon>Insecta</taxon>
        <taxon>Pterygota</taxon>
        <taxon>Neoptera</taxon>
        <taxon>Endopterygota</taxon>
        <taxon>Diptera</taxon>
        <taxon>Nematocera</taxon>
        <taxon>Culicoidea</taxon>
        <taxon>Culicidae</taxon>
        <taxon>Culicinae</taxon>
        <taxon>Culicini</taxon>
        <taxon>Culex</taxon>
        <taxon>Culex</taxon>
    </lineage>
</organism>
<evidence type="ECO:0000256" key="8">
    <source>
        <dbReference type="ARBA" id="ARBA00022737"/>
    </source>
</evidence>
<keyword evidence="5" id="KW-1003">Cell membrane</keyword>
<evidence type="ECO:0000256" key="9">
    <source>
        <dbReference type="ARBA" id="ARBA00022989"/>
    </source>
</evidence>
<keyword evidence="8" id="KW-0677">Repeat</keyword>
<feature type="transmembrane region" description="Helical" evidence="12">
    <location>
        <begin position="130"/>
        <end position="153"/>
    </location>
</feature>
<dbReference type="FunFam" id="1.20.1280.290:FF:000004">
    <property type="entry name" value="Sugar transporter SWEET"/>
    <property type="match status" value="1"/>
</dbReference>
<sequence>MDSLARGLLPYRDVIGNVAGMLTVAQFLSGCFTCNNIRLKGTSEGFSALQFVLGCGLTALQLRYSQMVGAVAMIRTSAYAFAICAVYSVWFAAYTPRGPRRSELGQLVLRTMLVVGGILLYAGFEQPSKVEYRFGLVVTGLTLGYIGLPLLKLGEVIRRRSTEGLPLPVILASSGASVLWLLYGIILNNYFIIVQKVIAIGLCTAQLSLFVIYPRSSALKAAATTKAGGRRTKRD</sequence>
<accession>A0A8D8FNL7</accession>
<evidence type="ECO:0000256" key="5">
    <source>
        <dbReference type="ARBA" id="ARBA00022475"/>
    </source>
</evidence>
<feature type="transmembrane region" description="Helical" evidence="12">
    <location>
        <begin position="14"/>
        <end position="34"/>
    </location>
</feature>
<keyword evidence="10" id="KW-0333">Golgi apparatus</keyword>
<evidence type="ECO:0000256" key="3">
    <source>
        <dbReference type="ARBA" id="ARBA00007809"/>
    </source>
</evidence>
<dbReference type="Gene3D" id="1.20.1280.290">
    <property type="match status" value="2"/>
</dbReference>
<feature type="transmembrane region" description="Helical" evidence="12">
    <location>
        <begin position="76"/>
        <end position="95"/>
    </location>
</feature>
<dbReference type="PANTHER" id="PTHR10791:SF5">
    <property type="entry name" value="SUGAR TRANSPORTER SWEET"/>
    <property type="match status" value="1"/>
</dbReference>
<dbReference type="EMBL" id="HBUE01085267">
    <property type="protein sequence ID" value="CAG6479427.1"/>
    <property type="molecule type" value="Transcribed_RNA"/>
</dbReference>
<dbReference type="GO" id="GO:0005886">
    <property type="term" value="C:plasma membrane"/>
    <property type="evidence" value="ECO:0007669"/>
    <property type="project" value="UniProtKB-SubCell"/>
</dbReference>
<comment type="function">
    <text evidence="12">Mediates sugar transport across membranes.</text>
</comment>
<evidence type="ECO:0000256" key="4">
    <source>
        <dbReference type="ARBA" id="ARBA00022448"/>
    </source>
</evidence>
<dbReference type="AlphaFoldDB" id="A0A8D8FNL7"/>
<dbReference type="InterPro" id="IPR004316">
    <property type="entry name" value="SWEET_rpt"/>
</dbReference>
<protein>
    <recommendedName>
        <fullName evidence="12">Sugar transporter SWEET</fullName>
    </recommendedName>
</protein>
<feature type="transmembrane region" description="Helical" evidence="12">
    <location>
        <begin position="192"/>
        <end position="213"/>
    </location>
</feature>
<comment type="similarity">
    <text evidence="3 12">Belongs to the SWEET sugar transporter family.</text>
</comment>
<evidence type="ECO:0000256" key="6">
    <source>
        <dbReference type="ARBA" id="ARBA00022597"/>
    </source>
</evidence>
<reference evidence="13" key="1">
    <citation type="submission" date="2021-05" db="EMBL/GenBank/DDBJ databases">
        <authorList>
            <person name="Alioto T."/>
            <person name="Alioto T."/>
            <person name="Gomez Garrido J."/>
        </authorList>
    </citation>
    <scope>NUCLEOTIDE SEQUENCE</scope>
</reference>
<dbReference type="GO" id="GO:0051119">
    <property type="term" value="F:sugar transmembrane transporter activity"/>
    <property type="evidence" value="ECO:0007669"/>
    <property type="project" value="InterPro"/>
</dbReference>
<dbReference type="PROSITE" id="PS51257">
    <property type="entry name" value="PROKAR_LIPOPROTEIN"/>
    <property type="match status" value="1"/>
</dbReference>
<dbReference type="InterPro" id="IPR047664">
    <property type="entry name" value="SWEET"/>
</dbReference>
<feature type="transmembrane region" description="Helical" evidence="12">
    <location>
        <begin position="46"/>
        <end position="64"/>
    </location>
</feature>
<keyword evidence="7 12" id="KW-0812">Transmembrane</keyword>